<feature type="transmembrane region" description="Helical" evidence="1">
    <location>
        <begin position="7"/>
        <end position="28"/>
    </location>
</feature>
<proteinExistence type="predicted"/>
<gene>
    <name evidence="2" type="ORF">J4415_02250</name>
</gene>
<name>A0A8T4L2X3_9ARCH</name>
<dbReference type="Proteomes" id="UP000677687">
    <property type="component" value="Unassembled WGS sequence"/>
</dbReference>
<sequence length="125" mass="12652">MADLEKIGGYAFLLGVVIAVIAGLLVSLEAVAANAAWITLVLVILGLIVGFLNIKDKQVTNFLVAAIALLALSISAGGLVSLGTVEVLIPLAAVLVAMVGNVAVFVMPAALIVALKEVYNIASGK</sequence>
<keyword evidence="1" id="KW-0472">Membrane</keyword>
<evidence type="ECO:0000313" key="3">
    <source>
        <dbReference type="Proteomes" id="UP000677687"/>
    </source>
</evidence>
<evidence type="ECO:0000313" key="2">
    <source>
        <dbReference type="EMBL" id="MBS3057426.1"/>
    </source>
</evidence>
<dbReference type="AlphaFoldDB" id="A0A8T4L2X3"/>
<keyword evidence="1" id="KW-1133">Transmembrane helix</keyword>
<reference evidence="2" key="2">
    <citation type="submission" date="2021-05" db="EMBL/GenBank/DDBJ databases">
        <title>Protein family content uncovers lineage relationships and bacterial pathway maintenance mechanisms in DPANN archaea.</title>
        <authorList>
            <person name="Castelle C.J."/>
            <person name="Meheust R."/>
            <person name="Jaffe A.L."/>
            <person name="Seitz K."/>
            <person name="Gong X."/>
            <person name="Baker B.J."/>
            <person name="Banfield J.F."/>
        </authorList>
    </citation>
    <scope>NUCLEOTIDE SEQUENCE</scope>
    <source>
        <strain evidence="2">RIFCSPHIGHO2_01_FULL_AR10_44_11</strain>
    </source>
</reference>
<organism evidence="2 3">
    <name type="scientific">Candidatus Iainarchaeum sp</name>
    <dbReference type="NCBI Taxonomy" id="3101447"/>
    <lineage>
        <taxon>Archaea</taxon>
        <taxon>Candidatus Iainarchaeota</taxon>
        <taxon>Candidatus Iainarchaeia</taxon>
        <taxon>Candidatus Iainarchaeales</taxon>
        <taxon>Candidatus Iainarchaeaceae</taxon>
        <taxon>Candidatus Iainarchaeum</taxon>
    </lineage>
</organism>
<comment type="caution">
    <text evidence="2">The sequence shown here is derived from an EMBL/GenBank/DDBJ whole genome shotgun (WGS) entry which is preliminary data.</text>
</comment>
<feature type="transmembrane region" description="Helical" evidence="1">
    <location>
        <begin position="61"/>
        <end position="82"/>
    </location>
</feature>
<accession>A0A8T4L2X3</accession>
<protein>
    <submittedName>
        <fullName evidence="2">Uncharacterized protein</fullName>
    </submittedName>
</protein>
<evidence type="ECO:0000256" key="1">
    <source>
        <dbReference type="SAM" id="Phobius"/>
    </source>
</evidence>
<reference evidence="2" key="1">
    <citation type="submission" date="2021-03" db="EMBL/GenBank/DDBJ databases">
        <authorList>
            <person name="Jaffe A."/>
        </authorList>
    </citation>
    <scope>NUCLEOTIDE SEQUENCE</scope>
    <source>
        <strain evidence="2">RIFCSPHIGHO2_01_FULL_AR10_44_11</strain>
    </source>
</reference>
<dbReference type="EMBL" id="JAGVWD010000032">
    <property type="protein sequence ID" value="MBS3057426.1"/>
    <property type="molecule type" value="Genomic_DNA"/>
</dbReference>
<feature type="transmembrane region" description="Helical" evidence="1">
    <location>
        <begin position="34"/>
        <end position="54"/>
    </location>
</feature>
<keyword evidence="1" id="KW-0812">Transmembrane</keyword>
<feature type="transmembrane region" description="Helical" evidence="1">
    <location>
        <begin position="88"/>
        <end position="115"/>
    </location>
</feature>